<organism evidence="1 2">
    <name type="scientific">Mycena venus</name>
    <dbReference type="NCBI Taxonomy" id="2733690"/>
    <lineage>
        <taxon>Eukaryota</taxon>
        <taxon>Fungi</taxon>
        <taxon>Dikarya</taxon>
        <taxon>Basidiomycota</taxon>
        <taxon>Agaricomycotina</taxon>
        <taxon>Agaricomycetes</taxon>
        <taxon>Agaricomycetidae</taxon>
        <taxon>Agaricales</taxon>
        <taxon>Marasmiineae</taxon>
        <taxon>Mycenaceae</taxon>
        <taxon>Mycena</taxon>
    </lineage>
</organism>
<evidence type="ECO:0000313" key="1">
    <source>
        <dbReference type="EMBL" id="KAF7357926.1"/>
    </source>
</evidence>
<proteinExistence type="predicted"/>
<sequence>MTKFPDEVLFRIFESACAKQRNSAQALNTVSKRFHEISTTLLYHTIDNAGYQHIRQLVLNLVRIPFHRRCIRNLCISDSRDLGPPNYAPPTPTPTAELKDIIQLVVWAAPTVETLAVCMFRTISNSRVTDMLFLQLFPCLVELSILAPYSCPPYAGNFPHLQYLHLSRNIWKYGYHMATDVVSSGSLAKCFPSLTHLYMSGLSGLDSPLSFVTELFPGTDDDGHNHAKASPELPGNMQVFAMRPILSEFSSREVHTSGLRSKVDGLAAQDRLRTIELYLLPNNDVFAEDIWRDWRDRLQGGIGCWELADENHIM</sequence>
<dbReference type="EMBL" id="JACAZI010000006">
    <property type="protein sequence ID" value="KAF7357926.1"/>
    <property type="molecule type" value="Genomic_DNA"/>
</dbReference>
<dbReference type="SUPFAM" id="SSF52047">
    <property type="entry name" value="RNI-like"/>
    <property type="match status" value="1"/>
</dbReference>
<evidence type="ECO:0000313" key="2">
    <source>
        <dbReference type="Proteomes" id="UP000620124"/>
    </source>
</evidence>
<accession>A0A8H7D3S5</accession>
<dbReference type="Proteomes" id="UP000620124">
    <property type="component" value="Unassembled WGS sequence"/>
</dbReference>
<dbReference type="OrthoDB" id="3256367at2759"/>
<reference evidence="1" key="1">
    <citation type="submission" date="2020-05" db="EMBL/GenBank/DDBJ databases">
        <title>Mycena genomes resolve the evolution of fungal bioluminescence.</title>
        <authorList>
            <person name="Tsai I.J."/>
        </authorList>
    </citation>
    <scope>NUCLEOTIDE SEQUENCE</scope>
    <source>
        <strain evidence="1">CCC161011</strain>
    </source>
</reference>
<comment type="caution">
    <text evidence="1">The sequence shown here is derived from an EMBL/GenBank/DDBJ whole genome shotgun (WGS) entry which is preliminary data.</text>
</comment>
<keyword evidence="2" id="KW-1185">Reference proteome</keyword>
<gene>
    <name evidence="1" type="ORF">MVEN_00839000</name>
</gene>
<name>A0A8H7D3S5_9AGAR</name>
<dbReference type="AlphaFoldDB" id="A0A8H7D3S5"/>
<protein>
    <recommendedName>
        <fullName evidence="3">F-box domain-containing protein</fullName>
    </recommendedName>
</protein>
<evidence type="ECO:0008006" key="3">
    <source>
        <dbReference type="Google" id="ProtNLM"/>
    </source>
</evidence>